<organism evidence="1 2">
    <name type="scientific">Rothia aeria F0184</name>
    <dbReference type="NCBI Taxonomy" id="888019"/>
    <lineage>
        <taxon>Bacteria</taxon>
        <taxon>Bacillati</taxon>
        <taxon>Actinomycetota</taxon>
        <taxon>Actinomycetes</taxon>
        <taxon>Micrococcales</taxon>
        <taxon>Micrococcaceae</taxon>
        <taxon>Rothia</taxon>
    </lineage>
</organism>
<dbReference type="EMBL" id="AXZG01000016">
    <property type="protein sequence ID" value="ERT67059.1"/>
    <property type="molecule type" value="Genomic_DNA"/>
</dbReference>
<accession>U7V7D7</accession>
<reference evidence="1 2" key="1">
    <citation type="submission" date="2013-08" db="EMBL/GenBank/DDBJ databases">
        <authorList>
            <person name="Weinstock G."/>
            <person name="Sodergren E."/>
            <person name="Wylie T."/>
            <person name="Fulton L."/>
            <person name="Fulton R."/>
            <person name="Fronick C."/>
            <person name="O'Laughlin M."/>
            <person name="Godfrey J."/>
            <person name="Miner T."/>
            <person name="Herter B."/>
            <person name="Appelbaum E."/>
            <person name="Cordes M."/>
            <person name="Lek S."/>
            <person name="Wollam A."/>
            <person name="Pepin K.H."/>
            <person name="Palsikar V.B."/>
            <person name="Mitreva M."/>
            <person name="Wilson R.K."/>
        </authorList>
    </citation>
    <scope>NUCLEOTIDE SEQUENCE [LARGE SCALE GENOMIC DNA]</scope>
    <source>
        <strain evidence="1 2">F0184</strain>
    </source>
</reference>
<sequence>MPLTSRFFFSELPSSPHMPQSFYIAPAHIFIPIGSVHHSIYSVL</sequence>
<name>U7V7D7_9MICC</name>
<comment type="caution">
    <text evidence="1">The sequence shown here is derived from an EMBL/GenBank/DDBJ whole genome shotgun (WGS) entry which is preliminary data.</text>
</comment>
<gene>
    <name evidence="1" type="ORF">HMPREF0742_00659</name>
</gene>
<dbReference type="Proteomes" id="UP000017174">
    <property type="component" value="Unassembled WGS sequence"/>
</dbReference>
<proteinExistence type="predicted"/>
<dbReference type="HOGENOM" id="CLU_3221557_0_0_11"/>
<evidence type="ECO:0000313" key="1">
    <source>
        <dbReference type="EMBL" id="ERT67059.1"/>
    </source>
</evidence>
<evidence type="ECO:0000313" key="2">
    <source>
        <dbReference type="Proteomes" id="UP000017174"/>
    </source>
</evidence>
<dbReference type="AlphaFoldDB" id="U7V7D7"/>
<protein>
    <submittedName>
        <fullName evidence="1">Uncharacterized protein</fullName>
    </submittedName>
</protein>